<keyword evidence="8" id="KW-0408">Iron</keyword>
<evidence type="ECO:0000256" key="1">
    <source>
        <dbReference type="ARBA" id="ARBA00022448"/>
    </source>
</evidence>
<protein>
    <submittedName>
        <fullName evidence="12">Iron(III) transport system ATP-binding protein</fullName>
    </submittedName>
</protein>
<evidence type="ECO:0000256" key="3">
    <source>
        <dbReference type="ARBA" id="ARBA00022496"/>
    </source>
</evidence>
<dbReference type="InterPro" id="IPR015853">
    <property type="entry name" value="ABC_transpr_FbpC"/>
</dbReference>
<dbReference type="SMART" id="SM00382">
    <property type="entry name" value="AAA"/>
    <property type="match status" value="1"/>
</dbReference>
<accession>A0A1N7JTF7</accession>
<keyword evidence="9" id="KW-0406">Ion transport</keyword>
<keyword evidence="6 12" id="KW-0067">ATP-binding</keyword>
<evidence type="ECO:0000256" key="4">
    <source>
        <dbReference type="ARBA" id="ARBA00022519"/>
    </source>
</evidence>
<evidence type="ECO:0000259" key="11">
    <source>
        <dbReference type="PROSITE" id="PS50893"/>
    </source>
</evidence>
<dbReference type="Gene3D" id="3.40.50.300">
    <property type="entry name" value="P-loop containing nucleotide triphosphate hydrolases"/>
    <property type="match status" value="1"/>
</dbReference>
<dbReference type="InterPro" id="IPR017871">
    <property type="entry name" value="ABC_transporter-like_CS"/>
</dbReference>
<dbReference type="SUPFAM" id="SSF52540">
    <property type="entry name" value="P-loop containing nucleoside triphosphate hydrolases"/>
    <property type="match status" value="1"/>
</dbReference>
<keyword evidence="5" id="KW-0547">Nucleotide-binding</keyword>
<evidence type="ECO:0000256" key="2">
    <source>
        <dbReference type="ARBA" id="ARBA00022475"/>
    </source>
</evidence>
<gene>
    <name evidence="12" type="ORF">SAMN05421686_102186</name>
</gene>
<dbReference type="PROSITE" id="PS50893">
    <property type="entry name" value="ABC_TRANSPORTER_2"/>
    <property type="match status" value="1"/>
</dbReference>
<dbReference type="GO" id="GO:0016020">
    <property type="term" value="C:membrane"/>
    <property type="evidence" value="ECO:0007669"/>
    <property type="project" value="InterPro"/>
</dbReference>
<dbReference type="GO" id="GO:0016887">
    <property type="term" value="F:ATP hydrolysis activity"/>
    <property type="evidence" value="ECO:0007669"/>
    <property type="project" value="InterPro"/>
</dbReference>
<dbReference type="GO" id="GO:0015408">
    <property type="term" value="F:ABC-type ferric iron transporter activity"/>
    <property type="evidence" value="ECO:0007669"/>
    <property type="project" value="InterPro"/>
</dbReference>
<evidence type="ECO:0000256" key="5">
    <source>
        <dbReference type="ARBA" id="ARBA00022741"/>
    </source>
</evidence>
<dbReference type="EMBL" id="FTOH01000002">
    <property type="protein sequence ID" value="SIS52628.1"/>
    <property type="molecule type" value="Genomic_DNA"/>
</dbReference>
<dbReference type="InterPro" id="IPR003439">
    <property type="entry name" value="ABC_transporter-like_ATP-bd"/>
</dbReference>
<dbReference type="PROSITE" id="PS00211">
    <property type="entry name" value="ABC_TRANSPORTER_1"/>
    <property type="match status" value="1"/>
</dbReference>
<dbReference type="InterPro" id="IPR008995">
    <property type="entry name" value="Mo/tungstate-bd_C_term_dom"/>
</dbReference>
<dbReference type="AlphaFoldDB" id="A0A1N7JTF7"/>
<dbReference type="PANTHER" id="PTHR42781">
    <property type="entry name" value="SPERMIDINE/PUTRESCINE IMPORT ATP-BINDING PROTEIN POTA"/>
    <property type="match status" value="1"/>
</dbReference>
<dbReference type="InterPro" id="IPR003593">
    <property type="entry name" value="AAA+_ATPase"/>
</dbReference>
<dbReference type="PANTHER" id="PTHR42781:SF5">
    <property type="entry name" value="PUTRESCINE TRANSPORT ATP-BINDING PROTEIN POTG"/>
    <property type="match status" value="1"/>
</dbReference>
<dbReference type="InterPro" id="IPR050093">
    <property type="entry name" value="ABC_SmlMolc_Importer"/>
</dbReference>
<keyword evidence="13" id="KW-1185">Reference proteome</keyword>
<evidence type="ECO:0000256" key="9">
    <source>
        <dbReference type="ARBA" id="ARBA00023065"/>
    </source>
</evidence>
<name>A0A1N7JTF7_9GAMM</name>
<dbReference type="InterPro" id="IPR027417">
    <property type="entry name" value="P-loop_NTPase"/>
</dbReference>
<dbReference type="OrthoDB" id="9802264at2"/>
<keyword evidence="2" id="KW-1003">Cell membrane</keyword>
<keyword evidence="3" id="KW-0410">Iron transport</keyword>
<dbReference type="CDD" id="cd03259">
    <property type="entry name" value="ABC_Carb_Solutes_like"/>
    <property type="match status" value="1"/>
</dbReference>
<dbReference type="Pfam" id="PF00005">
    <property type="entry name" value="ABC_tran"/>
    <property type="match status" value="1"/>
</dbReference>
<evidence type="ECO:0000256" key="7">
    <source>
        <dbReference type="ARBA" id="ARBA00022967"/>
    </source>
</evidence>
<evidence type="ECO:0000256" key="8">
    <source>
        <dbReference type="ARBA" id="ARBA00023004"/>
    </source>
</evidence>
<sequence length="348" mass="38149">MPLVFSQISHSYGATPVLHELDFAVEPGQITCLLGPSGGGKSTLLRLAAGLEKVQRGEIHVDNEVLANDGLHPPPEARPVGLMFQENALFPNMTVAENIAFGIRDLSRREQQEKVKELLELVGLDEYGQRYPHQLSGGQQQRIALVRSLAPEPKILLMDEPYASIDITLRRTLREAARRTIKEKGTTAILVTHDPDEAMEMADSIAVLDQGVIAQVGTPQEVFESPATVAVATLFGGSQRLAITAADEHGFDTAFGRIQAEAERLSSYRDAHTLVVRPKGLSLKKNEKSDVVISGLRYIGHDWLAFLTNNNTPSATEPLRVLIDDVSQYQLGDRVDLIANQTGVFLFK</sequence>
<evidence type="ECO:0000313" key="13">
    <source>
        <dbReference type="Proteomes" id="UP000185639"/>
    </source>
</evidence>
<dbReference type="SUPFAM" id="SSF50331">
    <property type="entry name" value="MOP-like"/>
    <property type="match status" value="1"/>
</dbReference>
<dbReference type="STRING" id="484498.SAMN05421686_102186"/>
<feature type="domain" description="ABC transporter" evidence="11">
    <location>
        <begin position="3"/>
        <end position="235"/>
    </location>
</feature>
<reference evidence="13" key="1">
    <citation type="submission" date="2017-01" db="EMBL/GenBank/DDBJ databases">
        <authorList>
            <person name="Varghese N."/>
            <person name="Submissions S."/>
        </authorList>
    </citation>
    <scope>NUCLEOTIDE SEQUENCE [LARGE SCALE GENOMIC DNA]</scope>
    <source>
        <strain evidence="13">DSM 24913</strain>
    </source>
</reference>
<evidence type="ECO:0000256" key="6">
    <source>
        <dbReference type="ARBA" id="ARBA00022840"/>
    </source>
</evidence>
<dbReference type="Proteomes" id="UP000185639">
    <property type="component" value="Unassembled WGS sequence"/>
</dbReference>
<keyword evidence="7" id="KW-1278">Translocase</keyword>
<keyword evidence="4" id="KW-0997">Cell inner membrane</keyword>
<evidence type="ECO:0000313" key="12">
    <source>
        <dbReference type="EMBL" id="SIS52628.1"/>
    </source>
</evidence>
<dbReference type="GO" id="GO:0005524">
    <property type="term" value="F:ATP binding"/>
    <property type="evidence" value="ECO:0007669"/>
    <property type="project" value="UniProtKB-KW"/>
</dbReference>
<dbReference type="GO" id="GO:0015697">
    <property type="term" value="P:quaternary ammonium group transport"/>
    <property type="evidence" value="ECO:0007669"/>
    <property type="project" value="UniProtKB-ARBA"/>
</dbReference>
<dbReference type="FunFam" id="3.40.50.300:FF:000425">
    <property type="entry name" value="Probable ABC transporter, ATP-binding subunit"/>
    <property type="match status" value="1"/>
</dbReference>
<evidence type="ECO:0000256" key="10">
    <source>
        <dbReference type="ARBA" id="ARBA00023136"/>
    </source>
</evidence>
<proteinExistence type="predicted"/>
<organism evidence="12 13">
    <name type="scientific">Thalassolituus maritimus</name>
    <dbReference type="NCBI Taxonomy" id="484498"/>
    <lineage>
        <taxon>Bacteria</taxon>
        <taxon>Pseudomonadati</taxon>
        <taxon>Pseudomonadota</taxon>
        <taxon>Gammaproteobacteria</taxon>
        <taxon>Oceanospirillales</taxon>
        <taxon>Oceanospirillaceae</taxon>
        <taxon>Thalassolituus</taxon>
    </lineage>
</organism>
<dbReference type="RefSeq" id="WP_068436752.1">
    <property type="nucleotide sequence ID" value="NZ_FTOH01000002.1"/>
</dbReference>
<keyword evidence="1" id="KW-0813">Transport</keyword>
<keyword evidence="10" id="KW-0472">Membrane</keyword>